<sequence>MKATIPTLLLLWCISIHSLLAKPSHSHRDGDEEPICDSSPLRPLRIAVIGAGPASLFLCHALEKLIKEHGIHTKSGRKMEVTAFERSSHPGGLWQPRNNAKSGVTIYDNMWTNGPSFQHEFYDYTYEEHFRRPVDVYFPRKDVLDYILARVQQNTTDFFEKYVRFDTEVINVRFSNAKKVFKVTVKDLMTGAVTSGYYEKCIWAAGAEGVPNVPRYASDLEEFGFEGRVIHSSDMANFEKDVRGKRILLIGGGLSAEDLALQAIKCGVEKVFVAARAKFGSSISMTTAWPDNKVEVLLGWNLASITEDGESLILESVTYDGEYYSRDEMYDDIFLDDVDTIIFCTGYDANINMLENSLQKGVSIDLEYENVESPTVSEDWSMEENCMTSRLGDVQPSLYLEYESGYNNPMVYRGVLISNPNMMFLSSFGSETPLLSIDVSAHLLAGYLYGTINLPTKTEMQKKNLERFHHMMHNPFSRMDADYAYSVAIEQWMETVNSTERLNASDEVVTTSAYCFDLYYLHQTMVDANYPIKLVGPEGLTCPSKFDHKIGNRNYLMPKGLTELGDLFVSMDMLCGEHRGSTRNDNRVKDQTPSKSTYRDYTDGAKFRSLHTHNEARPSLDDMWVNL</sequence>
<gene>
    <name evidence="7" type="ORF">CYCCA115_LOCUS21261</name>
</gene>
<evidence type="ECO:0000256" key="2">
    <source>
        <dbReference type="ARBA" id="ARBA00022630"/>
    </source>
</evidence>
<keyword evidence="8" id="KW-1185">Reference proteome</keyword>
<dbReference type="InterPro" id="IPR050346">
    <property type="entry name" value="FMO-like"/>
</dbReference>
<evidence type="ECO:0000313" key="8">
    <source>
        <dbReference type="Proteomes" id="UP001295423"/>
    </source>
</evidence>
<dbReference type="InterPro" id="IPR036291">
    <property type="entry name" value="NAD(P)-bd_dom_sf"/>
</dbReference>
<dbReference type="InterPro" id="IPR036188">
    <property type="entry name" value="FAD/NAD-bd_sf"/>
</dbReference>
<dbReference type="SUPFAM" id="SSF51735">
    <property type="entry name" value="NAD(P)-binding Rossmann-fold domains"/>
    <property type="match status" value="1"/>
</dbReference>
<feature type="signal peptide" evidence="6">
    <location>
        <begin position="1"/>
        <end position="21"/>
    </location>
</feature>
<feature type="region of interest" description="Disordered" evidence="5">
    <location>
        <begin position="580"/>
        <end position="600"/>
    </location>
</feature>
<dbReference type="InterPro" id="IPR020946">
    <property type="entry name" value="Flavin_mOase-like"/>
</dbReference>
<dbReference type="GO" id="GO:0050661">
    <property type="term" value="F:NADP binding"/>
    <property type="evidence" value="ECO:0007669"/>
    <property type="project" value="InterPro"/>
</dbReference>
<evidence type="ECO:0000256" key="3">
    <source>
        <dbReference type="ARBA" id="ARBA00022827"/>
    </source>
</evidence>
<keyword evidence="4" id="KW-0560">Oxidoreductase</keyword>
<comment type="similarity">
    <text evidence="1">Belongs to the FMO family.</text>
</comment>
<evidence type="ECO:0000256" key="4">
    <source>
        <dbReference type="ARBA" id="ARBA00023002"/>
    </source>
</evidence>
<evidence type="ECO:0000256" key="1">
    <source>
        <dbReference type="ARBA" id="ARBA00009183"/>
    </source>
</evidence>
<keyword evidence="6" id="KW-0732">Signal</keyword>
<comment type="caution">
    <text evidence="7">The sequence shown here is derived from an EMBL/GenBank/DDBJ whole genome shotgun (WGS) entry which is preliminary data.</text>
</comment>
<feature type="chain" id="PRO_5041989228" description="L-ornithine N(5)-oxygenase" evidence="6">
    <location>
        <begin position="22"/>
        <end position="627"/>
    </location>
</feature>
<evidence type="ECO:0000256" key="5">
    <source>
        <dbReference type="SAM" id="MobiDB-lite"/>
    </source>
</evidence>
<dbReference type="PANTHER" id="PTHR23023">
    <property type="entry name" value="DIMETHYLANILINE MONOOXYGENASE"/>
    <property type="match status" value="1"/>
</dbReference>
<protein>
    <recommendedName>
        <fullName evidence="9">L-ornithine N(5)-oxygenase</fullName>
    </recommendedName>
</protein>
<evidence type="ECO:0008006" key="9">
    <source>
        <dbReference type="Google" id="ProtNLM"/>
    </source>
</evidence>
<dbReference type="Pfam" id="PF00743">
    <property type="entry name" value="FMO-like"/>
    <property type="match status" value="1"/>
</dbReference>
<reference evidence="7" key="1">
    <citation type="submission" date="2023-08" db="EMBL/GenBank/DDBJ databases">
        <authorList>
            <person name="Audoor S."/>
            <person name="Bilcke G."/>
        </authorList>
    </citation>
    <scope>NUCLEOTIDE SEQUENCE</scope>
</reference>
<name>A0AAD2G7H2_9STRA</name>
<dbReference type="Gene3D" id="3.50.50.60">
    <property type="entry name" value="FAD/NAD(P)-binding domain"/>
    <property type="match status" value="1"/>
</dbReference>
<evidence type="ECO:0000256" key="6">
    <source>
        <dbReference type="SAM" id="SignalP"/>
    </source>
</evidence>
<proteinExistence type="inferred from homology"/>
<dbReference type="SUPFAM" id="SSF51905">
    <property type="entry name" value="FAD/NAD(P)-binding domain"/>
    <property type="match status" value="1"/>
</dbReference>
<accession>A0AAD2G7H2</accession>
<keyword evidence="2" id="KW-0285">Flavoprotein</keyword>
<organism evidence="7 8">
    <name type="scientific">Cylindrotheca closterium</name>
    <dbReference type="NCBI Taxonomy" id="2856"/>
    <lineage>
        <taxon>Eukaryota</taxon>
        <taxon>Sar</taxon>
        <taxon>Stramenopiles</taxon>
        <taxon>Ochrophyta</taxon>
        <taxon>Bacillariophyta</taxon>
        <taxon>Bacillariophyceae</taxon>
        <taxon>Bacillariophycidae</taxon>
        <taxon>Bacillariales</taxon>
        <taxon>Bacillariaceae</taxon>
        <taxon>Cylindrotheca</taxon>
    </lineage>
</organism>
<dbReference type="GO" id="GO:0004499">
    <property type="term" value="F:N,N-dimethylaniline monooxygenase activity"/>
    <property type="evidence" value="ECO:0007669"/>
    <property type="project" value="InterPro"/>
</dbReference>
<keyword evidence="3" id="KW-0274">FAD</keyword>
<dbReference type="Proteomes" id="UP001295423">
    <property type="component" value="Unassembled WGS sequence"/>
</dbReference>
<dbReference type="GO" id="GO:0050660">
    <property type="term" value="F:flavin adenine dinucleotide binding"/>
    <property type="evidence" value="ECO:0007669"/>
    <property type="project" value="InterPro"/>
</dbReference>
<dbReference type="EMBL" id="CAKOGP040002214">
    <property type="protein sequence ID" value="CAJ1965668.1"/>
    <property type="molecule type" value="Genomic_DNA"/>
</dbReference>
<evidence type="ECO:0000313" key="7">
    <source>
        <dbReference type="EMBL" id="CAJ1965668.1"/>
    </source>
</evidence>
<dbReference type="AlphaFoldDB" id="A0AAD2G7H2"/>